<protein>
    <recommendedName>
        <fullName evidence="6">RRM domain-containing protein</fullName>
    </recommendedName>
</protein>
<dbReference type="Pfam" id="PF00076">
    <property type="entry name" value="RRM_1"/>
    <property type="match status" value="3"/>
</dbReference>
<feature type="region of interest" description="Disordered" evidence="5">
    <location>
        <begin position="743"/>
        <end position="764"/>
    </location>
</feature>
<keyword evidence="2 4" id="KW-0694">RNA-binding</keyword>
<keyword evidence="3" id="KW-0539">Nucleus</keyword>
<evidence type="ECO:0000256" key="3">
    <source>
        <dbReference type="ARBA" id="ARBA00023242"/>
    </source>
</evidence>
<evidence type="ECO:0000256" key="4">
    <source>
        <dbReference type="PROSITE-ProRule" id="PRU00176"/>
    </source>
</evidence>
<dbReference type="CDD" id="cd00590">
    <property type="entry name" value="RRM_SF"/>
    <property type="match status" value="1"/>
</dbReference>
<feature type="domain" description="RRM" evidence="6">
    <location>
        <begin position="243"/>
        <end position="316"/>
    </location>
</feature>
<dbReference type="InterPro" id="IPR000504">
    <property type="entry name" value="RRM_dom"/>
</dbReference>
<dbReference type="Pfam" id="PF07744">
    <property type="entry name" value="SPOC"/>
    <property type="match status" value="1"/>
</dbReference>
<name>A0A6V7Q7S9_ANACO</name>
<feature type="compositionally biased region" description="Low complexity" evidence="5">
    <location>
        <begin position="755"/>
        <end position="764"/>
    </location>
</feature>
<dbReference type="AlphaFoldDB" id="A0A6V7Q7S9"/>
<dbReference type="InterPro" id="IPR012677">
    <property type="entry name" value="Nucleotide-bd_a/b_plait_sf"/>
</dbReference>
<dbReference type="PROSITE" id="PS50102">
    <property type="entry name" value="RRM"/>
    <property type="match status" value="3"/>
</dbReference>
<dbReference type="InterPro" id="IPR035979">
    <property type="entry name" value="RBD_domain_sf"/>
</dbReference>
<dbReference type="SUPFAM" id="SSF54928">
    <property type="entry name" value="RNA-binding domain, RBD"/>
    <property type="match status" value="2"/>
</dbReference>
<evidence type="ECO:0000259" key="6">
    <source>
        <dbReference type="PROSITE" id="PS50102"/>
    </source>
</evidence>
<evidence type="ECO:0000256" key="1">
    <source>
        <dbReference type="ARBA" id="ARBA00004123"/>
    </source>
</evidence>
<dbReference type="CDD" id="cd21546">
    <property type="entry name" value="SPOC_FPA-like"/>
    <property type="match status" value="1"/>
</dbReference>
<comment type="subcellular location">
    <subcellularLocation>
        <location evidence="1">Nucleus</location>
    </subcellularLocation>
</comment>
<feature type="region of interest" description="Disordered" evidence="5">
    <location>
        <begin position="1"/>
        <end position="36"/>
    </location>
</feature>
<feature type="compositionally biased region" description="Low complexity" evidence="5">
    <location>
        <begin position="946"/>
        <end position="961"/>
    </location>
</feature>
<proteinExistence type="predicted"/>
<evidence type="ECO:0000256" key="5">
    <source>
        <dbReference type="SAM" id="MobiDB-lite"/>
    </source>
</evidence>
<dbReference type="GO" id="GO:0005634">
    <property type="term" value="C:nucleus"/>
    <property type="evidence" value="ECO:0007669"/>
    <property type="project" value="UniProtKB-SubCell"/>
</dbReference>
<feature type="region of interest" description="Disordered" evidence="5">
    <location>
        <begin position="411"/>
        <end position="436"/>
    </location>
</feature>
<feature type="region of interest" description="Disordered" evidence="5">
    <location>
        <begin position="938"/>
        <end position="969"/>
    </location>
</feature>
<organism evidence="7">
    <name type="scientific">Ananas comosus var. bracteatus</name>
    <name type="common">red pineapple</name>
    <dbReference type="NCBI Taxonomy" id="296719"/>
    <lineage>
        <taxon>Eukaryota</taxon>
        <taxon>Viridiplantae</taxon>
        <taxon>Streptophyta</taxon>
        <taxon>Embryophyta</taxon>
        <taxon>Tracheophyta</taxon>
        <taxon>Spermatophyta</taxon>
        <taxon>Magnoliopsida</taxon>
        <taxon>Liliopsida</taxon>
        <taxon>Poales</taxon>
        <taxon>Bromeliaceae</taxon>
        <taxon>Bromelioideae</taxon>
        <taxon>Ananas</taxon>
    </lineage>
</organism>
<dbReference type="Gene3D" id="3.30.70.330">
    <property type="match status" value="3"/>
</dbReference>
<feature type="domain" description="RRM" evidence="6">
    <location>
        <begin position="116"/>
        <end position="188"/>
    </location>
</feature>
<dbReference type="GO" id="GO:0003723">
    <property type="term" value="F:RNA binding"/>
    <property type="evidence" value="ECO:0007669"/>
    <property type="project" value="UniProtKB-UniRule"/>
</dbReference>
<evidence type="ECO:0000256" key="2">
    <source>
        <dbReference type="ARBA" id="ARBA00022884"/>
    </source>
</evidence>
<gene>
    <name evidence="7" type="ORF">CB5_LOCUS22178</name>
</gene>
<dbReference type="EMBL" id="LR862133">
    <property type="protein sequence ID" value="CAD1838967.1"/>
    <property type="molecule type" value="Genomic_DNA"/>
</dbReference>
<feature type="region of interest" description="Disordered" evidence="5">
    <location>
        <begin position="691"/>
        <end position="719"/>
    </location>
</feature>
<evidence type="ECO:0000313" key="7">
    <source>
        <dbReference type="EMBL" id="CAD1838967.1"/>
    </source>
</evidence>
<dbReference type="SMART" id="SM00360">
    <property type="entry name" value="RRM"/>
    <property type="match status" value="3"/>
</dbReference>
<feature type="domain" description="RRM" evidence="6">
    <location>
        <begin position="38"/>
        <end position="111"/>
    </location>
</feature>
<feature type="compositionally biased region" description="Basic and acidic residues" evidence="5">
    <location>
        <begin position="1"/>
        <end position="11"/>
    </location>
</feature>
<reference evidence="7" key="1">
    <citation type="submission" date="2020-07" db="EMBL/GenBank/DDBJ databases">
        <authorList>
            <person name="Lin J."/>
        </authorList>
    </citation>
    <scope>NUCLEOTIDE SEQUENCE</scope>
</reference>
<dbReference type="PANTHER" id="PTHR23189">
    <property type="entry name" value="RNA RECOGNITION MOTIF-CONTAINING"/>
    <property type="match status" value="1"/>
</dbReference>
<accession>A0A6V7Q7S9</accession>
<sequence>MPQGKPVERRRPPPPPPLSQQQQQKQPSEAEDEVTPTSTLWVGNLAAGTTDADLMASFAAHGALDCVAMQAGSRSYAFVMFRSADTARAAMDALRGSVIRRSAIRIQFSRPAKAVRHLWVGGISSSITKEKVEEEFLKFGKVEEFKFFRERNSALIDYYKMEDAISAHKNMNGKRLGGDQLCVDFQRSQPMRKEWPDHDLRNGPFNSRGLGPADVTGGFYDSVNHGPRKYMPHGGQRDSRPTNVLWISYPPSVQIDEQMLHRAMILFGEIERIKCFPSRHYSFIEFRSVDEARRAKEGLQGRLFNDPRIQILYSSNELAGLKDEILPPFPPLRGPGQDMFYNEGPFGPLDLVGSGRSMGPNKFSGSFPNGVPGSSISMKPFAPQGFDPHEGGPELHEFGGVMPNFPDSNANKSGPALWRRSSPSAPGILPSPTSLRPSFHSIPGEWDRLDMRETKRLRMDDDDFGDLSEFPLLERAAFGQRYLSPPIRVRGEVRESPDSGHIWRGILAKGGTHVCCARCVPIGKGITSPLSDVVNCSARTGLDMLTKHYAEANGFDIVFFLPDSEEDFASYTEFLRYLGLKNRAGVAKLDDGTTLFLVPPSEFLTNVLKVKGPERLYGVVLHLPQQSTGAAAQDYHQLSAPSSSNYVDRHDPPVLNKGYNYASQNEEQDIRIGYNKSSSLEPPLPYTPGVIKPPSVHPDELRGVQSAPPDHSNSSHTAAPQVGLTPELIATLASLIPENKQPSAAGNVHMPPTPTSKVVSSSTNVVNDTPSLPFQGWSQGHQAIDPVSNIPQHFVSNIPQHFGQQFNSAQIQNAAQPLTISNTGPLNTYVMPSQNGQYLPSQSNQQYLSDPSMASQSSYGMLQTAYTPGVSFNQPVQQQLNPTSMIQPQSTVPMPTERVNMEFASQAYYSKFNNSNKLVLRVCKDQGINRGNHLLLQPVGGDQFPDSSSRSGRGAESADGRFAAVNKQRKRHCSFPF</sequence>
<dbReference type="InterPro" id="IPR012921">
    <property type="entry name" value="SPOC_C"/>
</dbReference>